<dbReference type="ExpressionAtlas" id="A0A6I8UDK0">
    <property type="expression patterns" value="baseline"/>
</dbReference>
<evidence type="ECO:0000313" key="3">
    <source>
        <dbReference type="RefSeq" id="XP_001353678.3"/>
    </source>
</evidence>
<dbReference type="AlphaFoldDB" id="A0A6I8UDK0"/>
<feature type="transmembrane region" description="Helical" evidence="1">
    <location>
        <begin position="9"/>
        <end position="28"/>
    </location>
</feature>
<keyword evidence="2" id="KW-1185">Reference proteome</keyword>
<evidence type="ECO:0000313" key="2">
    <source>
        <dbReference type="Proteomes" id="UP000001819"/>
    </source>
</evidence>
<accession>A0A6I8UDK0</accession>
<dbReference type="InParanoid" id="A0A6I8UDK0"/>
<reference evidence="3" key="1">
    <citation type="submission" date="2025-08" db="UniProtKB">
        <authorList>
            <consortium name="RefSeq"/>
        </authorList>
    </citation>
    <scope>IDENTIFICATION</scope>
    <source>
        <strain evidence="3">MV-25-SWS-2005</strain>
        <tissue evidence="3">Whole body</tissue>
    </source>
</reference>
<keyword evidence="1" id="KW-0812">Transmembrane</keyword>
<organism evidence="2 3">
    <name type="scientific">Drosophila pseudoobscura pseudoobscura</name>
    <name type="common">Fruit fly</name>
    <dbReference type="NCBI Taxonomy" id="46245"/>
    <lineage>
        <taxon>Eukaryota</taxon>
        <taxon>Metazoa</taxon>
        <taxon>Ecdysozoa</taxon>
        <taxon>Arthropoda</taxon>
        <taxon>Hexapoda</taxon>
        <taxon>Insecta</taxon>
        <taxon>Pterygota</taxon>
        <taxon>Neoptera</taxon>
        <taxon>Endopterygota</taxon>
        <taxon>Diptera</taxon>
        <taxon>Brachycera</taxon>
        <taxon>Muscomorpha</taxon>
        <taxon>Ephydroidea</taxon>
        <taxon>Drosophilidae</taxon>
        <taxon>Drosophila</taxon>
        <taxon>Sophophora</taxon>
    </lineage>
</organism>
<gene>
    <name evidence="3" type="primary">LOC4813023</name>
</gene>
<keyword evidence="1" id="KW-0472">Membrane</keyword>
<sequence>MPESSRCRLVILIVAAAYIIGVVIQSQFHCEPRKWSPSSWDGAYGSLFSTAFESRCLAHKLENKFRQYQEAVFRHAENCTIESEIGDSGVQYLRISCLVDDPAPGGRPRLQSGDHFRNLFSKRRIPNPLMRKWTLRVPRDAVKRLGEPA</sequence>
<keyword evidence="1" id="KW-1133">Transmembrane helix</keyword>
<protein>
    <submittedName>
        <fullName evidence="3">Uncharacterized protein isoform X1</fullName>
    </submittedName>
</protein>
<dbReference type="KEGG" id="dpo:4813023"/>
<name>A0A6I8UDK0_DROPS</name>
<dbReference type="RefSeq" id="XP_001353678.3">
    <property type="nucleotide sequence ID" value="XM_001353642.3"/>
</dbReference>
<proteinExistence type="predicted"/>
<evidence type="ECO:0000256" key="1">
    <source>
        <dbReference type="SAM" id="Phobius"/>
    </source>
</evidence>
<dbReference type="Proteomes" id="UP000001819">
    <property type="component" value="Chromosome X"/>
</dbReference>